<dbReference type="PANTHER" id="PTHR31973:SF113">
    <property type="entry name" value="PROTEIN FAR1-RELATED SEQUENCE 5-LIKE"/>
    <property type="match status" value="1"/>
</dbReference>
<dbReference type="PANTHER" id="PTHR31973">
    <property type="entry name" value="POLYPROTEIN, PUTATIVE-RELATED"/>
    <property type="match status" value="1"/>
</dbReference>
<gene>
    <name evidence="1" type="ORF">TIFTF001_050380</name>
</gene>
<evidence type="ECO:0000313" key="2">
    <source>
        <dbReference type="Proteomes" id="UP001187192"/>
    </source>
</evidence>
<name>A0AA87Z4B0_FICCA</name>
<dbReference type="EMBL" id="BTGU01008186">
    <property type="protein sequence ID" value="GMN25489.1"/>
    <property type="molecule type" value="Genomic_DNA"/>
</dbReference>
<evidence type="ECO:0008006" key="3">
    <source>
        <dbReference type="Google" id="ProtNLM"/>
    </source>
</evidence>
<dbReference type="Proteomes" id="UP001187192">
    <property type="component" value="Unassembled WGS sequence"/>
</dbReference>
<organism evidence="1 2">
    <name type="scientific">Ficus carica</name>
    <name type="common">Common fig</name>
    <dbReference type="NCBI Taxonomy" id="3494"/>
    <lineage>
        <taxon>Eukaryota</taxon>
        <taxon>Viridiplantae</taxon>
        <taxon>Streptophyta</taxon>
        <taxon>Embryophyta</taxon>
        <taxon>Tracheophyta</taxon>
        <taxon>Spermatophyta</taxon>
        <taxon>Magnoliopsida</taxon>
        <taxon>eudicotyledons</taxon>
        <taxon>Gunneridae</taxon>
        <taxon>Pentapetalae</taxon>
        <taxon>rosids</taxon>
        <taxon>fabids</taxon>
        <taxon>Rosales</taxon>
        <taxon>Moraceae</taxon>
        <taxon>Ficeae</taxon>
        <taxon>Ficus</taxon>
    </lineage>
</organism>
<reference evidence="1" key="1">
    <citation type="submission" date="2023-07" db="EMBL/GenBank/DDBJ databases">
        <title>draft genome sequence of fig (Ficus carica).</title>
        <authorList>
            <person name="Takahashi T."/>
            <person name="Nishimura K."/>
        </authorList>
    </citation>
    <scope>NUCLEOTIDE SEQUENCE</scope>
</reference>
<comment type="caution">
    <text evidence="1">The sequence shown here is derived from an EMBL/GenBank/DDBJ whole genome shotgun (WGS) entry which is preliminary data.</text>
</comment>
<protein>
    <recommendedName>
        <fullName evidence="3">Transposase MuDR plant domain-containing protein</fullName>
    </recommendedName>
</protein>
<sequence>MEVVKPFESWTQMIIFIMTNRNGCGLCFIKYNGHWEDGTLRYVGGEIKGILVPFTATYVGFTELVRSVIGIRGLDKTIVMRYAVEPGMPPIRIQCDADVNFYIQLKKKDAHVLSKFPISINVLDEFVAETLPPKVGESNYKDVQPSRDGGQSDGSLQPVAVNNLIIPSLGPPHIPYPILGLDLHMEDGIEKQHKLLNNDLGMDYDDCNAGELNVADTARDSNKKSIAPSIGAHSIIKTSRTGSVNVISSDSFSGSAVAVDFTLITIRINCIFDNKKLLQYHLHHDAMSKHYQFKVKRSNSTLLNMICIDNERCPWQLHATRMKSSELFVVKRYNDVHTCSIEIVQGHHHQAKSWMIGECVKAKYLDSTNTSYKPREIMRDMHDEFGVSFSYLRAWRGKEAALTNLRGDDAASYKAVSKQGWPHCHPVIMVDRSTLKARFGGMLHAACDHDANGSIFPLAFGIVPSEINES</sequence>
<proteinExistence type="predicted"/>
<dbReference type="AlphaFoldDB" id="A0AA87Z4B0"/>
<evidence type="ECO:0000313" key="1">
    <source>
        <dbReference type="EMBL" id="GMN25489.1"/>
    </source>
</evidence>
<keyword evidence="2" id="KW-1185">Reference proteome</keyword>
<accession>A0AA87Z4B0</accession>